<evidence type="ECO:0000256" key="1">
    <source>
        <dbReference type="ARBA" id="ARBA00023002"/>
    </source>
</evidence>
<dbReference type="Proteomes" id="UP001595791">
    <property type="component" value="Unassembled WGS sequence"/>
</dbReference>
<dbReference type="Pfam" id="PF01266">
    <property type="entry name" value="DAO"/>
    <property type="match status" value="1"/>
</dbReference>
<reference evidence="4" key="1">
    <citation type="journal article" date="2019" name="Int. J. Syst. Evol. Microbiol.">
        <title>The Global Catalogue of Microorganisms (GCM) 10K type strain sequencing project: providing services to taxonomists for standard genome sequencing and annotation.</title>
        <authorList>
            <consortium name="The Broad Institute Genomics Platform"/>
            <consortium name="The Broad Institute Genome Sequencing Center for Infectious Disease"/>
            <person name="Wu L."/>
            <person name="Ma J."/>
        </authorList>
    </citation>
    <scope>NUCLEOTIDE SEQUENCE [LARGE SCALE GENOMIC DNA]</scope>
    <source>
        <strain evidence="4">LMG 29894</strain>
    </source>
</reference>
<accession>A0ABV8MTR0</accession>
<gene>
    <name evidence="3" type="ORF">ACFOW7_20410</name>
</gene>
<dbReference type="EMBL" id="JBHSBU010000001">
    <property type="protein sequence ID" value="MFC4161702.1"/>
    <property type="molecule type" value="Genomic_DNA"/>
</dbReference>
<evidence type="ECO:0000313" key="4">
    <source>
        <dbReference type="Proteomes" id="UP001595791"/>
    </source>
</evidence>
<dbReference type="Gene3D" id="3.50.50.60">
    <property type="entry name" value="FAD/NAD(P)-binding domain"/>
    <property type="match status" value="1"/>
</dbReference>
<comment type="caution">
    <text evidence="3">The sequence shown here is derived from an EMBL/GenBank/DDBJ whole genome shotgun (WGS) entry which is preliminary data.</text>
</comment>
<dbReference type="RefSeq" id="WP_378167939.1">
    <property type="nucleotide sequence ID" value="NZ_JBHSBU010000001.1"/>
</dbReference>
<proteinExistence type="predicted"/>
<organism evidence="3 4">
    <name type="scientific">Chitinimonas lacunae</name>
    <dbReference type="NCBI Taxonomy" id="1963018"/>
    <lineage>
        <taxon>Bacteria</taxon>
        <taxon>Pseudomonadati</taxon>
        <taxon>Pseudomonadota</taxon>
        <taxon>Betaproteobacteria</taxon>
        <taxon>Neisseriales</taxon>
        <taxon>Chitinibacteraceae</taxon>
        <taxon>Chitinimonas</taxon>
    </lineage>
</organism>
<dbReference type="PANTHER" id="PTHR13847">
    <property type="entry name" value="SARCOSINE DEHYDROGENASE-RELATED"/>
    <property type="match status" value="1"/>
</dbReference>
<evidence type="ECO:0000313" key="3">
    <source>
        <dbReference type="EMBL" id="MFC4161702.1"/>
    </source>
</evidence>
<dbReference type="PANTHER" id="PTHR13847:SF281">
    <property type="entry name" value="FAD DEPENDENT OXIDOREDUCTASE DOMAIN-CONTAINING PROTEIN"/>
    <property type="match status" value="1"/>
</dbReference>
<sequence>MLDPARQSHIDSYYVASAGPLPDHPELEGELDCDVCVVGGGLAGVSAALELAERGYSVVLLEGSRIGHAASGRNGGQVINGYACDMDTLHHAVGDEAARAMWAMSLEAIEMIDSRIKRHAIDCHWRRGHLLAAVKPRHYTDLVRWREQAGKRYGYRRYELWDQATLRRRLDSPRYQGGLYDSEGGHLHPLRYLLGLAAAASAVGVRIFERSPVERVESGERPLAHSSRGRVRCRHLVLATNVYIDRLRPDLGSRIMPVGTYIIATEPLAPELATQLISGDFAVCDTRFVLDYYRFSVDHRLLFGGKVSYSGLPPPDLKSAMRRDMLKVFPQLRDTAIDYAWGGFVDITMNRAPHWGRVAPNVYFCQGFSGHGVAVTGLAGRLIAEAIAGSAERLDLFSRLQHLPFPGGRLLRTPSLVLGMLWYRLRDYL</sequence>
<evidence type="ECO:0000259" key="2">
    <source>
        <dbReference type="Pfam" id="PF01266"/>
    </source>
</evidence>
<dbReference type="InterPro" id="IPR006076">
    <property type="entry name" value="FAD-dep_OxRdtase"/>
</dbReference>
<keyword evidence="1 3" id="KW-0560">Oxidoreductase</keyword>
<name>A0ABV8MTR0_9NEIS</name>
<keyword evidence="4" id="KW-1185">Reference proteome</keyword>
<dbReference type="InterPro" id="IPR036188">
    <property type="entry name" value="FAD/NAD-bd_sf"/>
</dbReference>
<dbReference type="EC" id="1.-.-.-" evidence="3"/>
<dbReference type="SUPFAM" id="SSF51905">
    <property type="entry name" value="FAD/NAD(P)-binding domain"/>
    <property type="match status" value="1"/>
</dbReference>
<dbReference type="GO" id="GO:0016491">
    <property type="term" value="F:oxidoreductase activity"/>
    <property type="evidence" value="ECO:0007669"/>
    <property type="project" value="UniProtKB-KW"/>
</dbReference>
<dbReference type="Gene3D" id="3.30.9.10">
    <property type="entry name" value="D-Amino Acid Oxidase, subunit A, domain 2"/>
    <property type="match status" value="1"/>
</dbReference>
<feature type="domain" description="FAD dependent oxidoreductase" evidence="2">
    <location>
        <begin position="34"/>
        <end position="385"/>
    </location>
</feature>
<protein>
    <submittedName>
        <fullName evidence="3">NAD(P)/FAD-dependent oxidoreductase</fullName>
        <ecNumber evidence="3">1.-.-.-</ecNumber>
    </submittedName>
</protein>